<evidence type="ECO:0000313" key="3">
    <source>
        <dbReference type="EMBL" id="MBA0566203.1"/>
    </source>
</evidence>
<sequence>MGMEYYLSRNLPQYVSNNIKQCMVEAFTPFGISKWENLFYVVHPGVVAILNGIEEKLGLNKERLKASRHVLSEYGNMWGPSMFFVLDEMRKMSVLEGKATTDEGLEW</sequence>
<proteinExistence type="inferred from homology"/>
<dbReference type="PANTHER" id="PTHR11877:SF57">
    <property type="entry name" value="CHALCONE SYNTHASE"/>
    <property type="match status" value="1"/>
</dbReference>
<comment type="caution">
    <text evidence="3">The sequence shown here is derived from an EMBL/GenBank/DDBJ whole genome shotgun (WGS) entry which is preliminary data.</text>
</comment>
<gene>
    <name evidence="3" type="ORF">Golob_011044</name>
</gene>
<evidence type="ECO:0000256" key="1">
    <source>
        <dbReference type="ARBA" id="ARBA00005531"/>
    </source>
</evidence>
<organism evidence="3 4">
    <name type="scientific">Gossypium lobatum</name>
    <dbReference type="NCBI Taxonomy" id="34289"/>
    <lineage>
        <taxon>Eukaryota</taxon>
        <taxon>Viridiplantae</taxon>
        <taxon>Streptophyta</taxon>
        <taxon>Embryophyta</taxon>
        <taxon>Tracheophyta</taxon>
        <taxon>Spermatophyta</taxon>
        <taxon>Magnoliopsida</taxon>
        <taxon>eudicotyledons</taxon>
        <taxon>Gunneridae</taxon>
        <taxon>Pentapetalae</taxon>
        <taxon>rosids</taxon>
        <taxon>malvids</taxon>
        <taxon>Malvales</taxon>
        <taxon>Malvaceae</taxon>
        <taxon>Malvoideae</taxon>
        <taxon>Gossypium</taxon>
    </lineage>
</organism>
<name>A0A7J8MNI7_9ROSI</name>
<keyword evidence="4" id="KW-1185">Reference proteome</keyword>
<dbReference type="GO" id="GO:0016747">
    <property type="term" value="F:acyltransferase activity, transferring groups other than amino-acyl groups"/>
    <property type="evidence" value="ECO:0007669"/>
    <property type="project" value="InterPro"/>
</dbReference>
<dbReference type="GO" id="GO:0030639">
    <property type="term" value="P:polyketide biosynthetic process"/>
    <property type="evidence" value="ECO:0007669"/>
    <property type="project" value="TreeGrafter"/>
</dbReference>
<dbReference type="InterPro" id="IPR011141">
    <property type="entry name" value="Polyketide_synthase_type-III"/>
</dbReference>
<dbReference type="AlphaFoldDB" id="A0A7J8MNI7"/>
<dbReference type="Pfam" id="PF02797">
    <property type="entry name" value="Chal_sti_synt_C"/>
    <property type="match status" value="1"/>
</dbReference>
<feature type="domain" description="Chalcone/stilbene synthase C-terminal" evidence="2">
    <location>
        <begin position="1"/>
        <end position="107"/>
    </location>
</feature>
<accession>A0A7J8MNI7</accession>
<comment type="similarity">
    <text evidence="1">Belongs to the thiolase-like superfamily. Chalcone/stilbene synthases family.</text>
</comment>
<dbReference type="SUPFAM" id="SSF53901">
    <property type="entry name" value="Thiolase-like"/>
    <property type="match status" value="1"/>
</dbReference>
<dbReference type="EMBL" id="JABEZX010000009">
    <property type="protein sequence ID" value="MBA0566203.1"/>
    <property type="molecule type" value="Genomic_DNA"/>
</dbReference>
<evidence type="ECO:0000259" key="2">
    <source>
        <dbReference type="Pfam" id="PF02797"/>
    </source>
</evidence>
<feature type="non-terminal residue" evidence="3">
    <location>
        <position position="107"/>
    </location>
</feature>
<evidence type="ECO:0000313" key="4">
    <source>
        <dbReference type="Proteomes" id="UP000593572"/>
    </source>
</evidence>
<protein>
    <recommendedName>
        <fullName evidence="2">Chalcone/stilbene synthase C-terminal domain-containing protein</fullName>
    </recommendedName>
</protein>
<reference evidence="3 4" key="1">
    <citation type="journal article" date="2019" name="Genome Biol. Evol.">
        <title>Insights into the evolution of the New World diploid cottons (Gossypium, subgenus Houzingenia) based on genome sequencing.</title>
        <authorList>
            <person name="Grover C.E."/>
            <person name="Arick M.A. 2nd"/>
            <person name="Thrash A."/>
            <person name="Conover J.L."/>
            <person name="Sanders W.S."/>
            <person name="Peterson D.G."/>
            <person name="Frelichowski J.E."/>
            <person name="Scheffler J.A."/>
            <person name="Scheffler B.E."/>
            <person name="Wendel J.F."/>
        </authorList>
    </citation>
    <scope>NUCLEOTIDE SEQUENCE [LARGE SCALE GENOMIC DNA]</scope>
    <source>
        <strain evidence="3">157</strain>
        <tissue evidence="3">Leaf</tissue>
    </source>
</reference>
<dbReference type="Proteomes" id="UP000593572">
    <property type="component" value="Unassembled WGS sequence"/>
</dbReference>
<dbReference type="Gene3D" id="3.40.47.10">
    <property type="match status" value="1"/>
</dbReference>
<dbReference type="InterPro" id="IPR012328">
    <property type="entry name" value="Chalcone/stilbene_synt_C"/>
</dbReference>
<dbReference type="InterPro" id="IPR016039">
    <property type="entry name" value="Thiolase-like"/>
</dbReference>
<dbReference type="PANTHER" id="PTHR11877">
    <property type="entry name" value="HYDROXYMETHYLGLUTARYL-COA SYNTHASE"/>
    <property type="match status" value="1"/>
</dbReference>